<comment type="subcellular location">
    <subcellularLocation>
        <location evidence="2">Endoplasmic reticulum membrane</location>
        <topology evidence="2">Single-pass type II membrane protein</topology>
    </subcellularLocation>
    <subcellularLocation>
        <location evidence="1">Golgi apparatus membrane</location>
        <topology evidence="1">Single-pass type II membrane protein</topology>
    </subcellularLocation>
</comment>
<accession>A0AAD4NFX6</accession>
<dbReference type="GO" id="GO:0050650">
    <property type="term" value="P:chondroitin sulfate proteoglycan biosynthetic process"/>
    <property type="evidence" value="ECO:0007669"/>
    <property type="project" value="TreeGrafter"/>
</dbReference>
<keyword evidence="7" id="KW-0328">Glycosyltransferase</keyword>
<feature type="transmembrane region" description="Helical" evidence="20">
    <location>
        <begin position="696"/>
        <end position="723"/>
    </location>
</feature>
<comment type="pathway">
    <text evidence="3">Glycan metabolism; chondroitin sulfate biosynthesis.</text>
</comment>
<dbReference type="PANTHER" id="PTHR46025:SF3">
    <property type="entry name" value="XYLOSYLTRANSFERASE OXT"/>
    <property type="match status" value="1"/>
</dbReference>
<keyword evidence="16" id="KW-1015">Disulfide bond</keyword>
<evidence type="ECO:0000256" key="14">
    <source>
        <dbReference type="ARBA" id="ARBA00023034"/>
    </source>
</evidence>
<comment type="catalytic activity">
    <reaction evidence="19">
        <text>UDP-alpha-D-xylose + L-seryl-[protein] = 3-O-(beta-D-xylosyl)-L-seryl-[protein] + UDP + H(+)</text>
        <dbReference type="Rhea" id="RHEA:50192"/>
        <dbReference type="Rhea" id="RHEA-COMP:9863"/>
        <dbReference type="Rhea" id="RHEA-COMP:12567"/>
        <dbReference type="ChEBI" id="CHEBI:15378"/>
        <dbReference type="ChEBI" id="CHEBI:29999"/>
        <dbReference type="ChEBI" id="CHEBI:57632"/>
        <dbReference type="ChEBI" id="CHEBI:58223"/>
        <dbReference type="ChEBI" id="CHEBI:132085"/>
        <dbReference type="EC" id="2.4.2.26"/>
    </reaction>
</comment>
<evidence type="ECO:0000256" key="11">
    <source>
        <dbReference type="ARBA" id="ARBA00022824"/>
    </source>
</evidence>
<keyword evidence="9 20" id="KW-0812">Transmembrane</keyword>
<evidence type="ECO:0000313" key="22">
    <source>
        <dbReference type="Proteomes" id="UP001201812"/>
    </source>
</evidence>
<dbReference type="AlphaFoldDB" id="A0AAD4NFX6"/>
<evidence type="ECO:0000256" key="16">
    <source>
        <dbReference type="ARBA" id="ARBA00023157"/>
    </source>
</evidence>
<dbReference type="GO" id="GO:0000139">
    <property type="term" value="C:Golgi membrane"/>
    <property type="evidence" value="ECO:0007669"/>
    <property type="project" value="UniProtKB-SubCell"/>
</dbReference>
<evidence type="ECO:0000256" key="12">
    <source>
        <dbReference type="ARBA" id="ARBA00022968"/>
    </source>
</evidence>
<evidence type="ECO:0000256" key="4">
    <source>
        <dbReference type="ARBA" id="ARBA00005093"/>
    </source>
</evidence>
<keyword evidence="14" id="KW-0333">Golgi apparatus</keyword>
<keyword evidence="8" id="KW-0808">Transferase</keyword>
<feature type="transmembrane region" description="Helical" evidence="20">
    <location>
        <begin position="637"/>
        <end position="663"/>
    </location>
</feature>
<dbReference type="GO" id="GO:0046872">
    <property type="term" value="F:metal ion binding"/>
    <property type="evidence" value="ECO:0007669"/>
    <property type="project" value="UniProtKB-KW"/>
</dbReference>
<evidence type="ECO:0000256" key="13">
    <source>
        <dbReference type="ARBA" id="ARBA00022989"/>
    </source>
</evidence>
<sequence>MPKFFPIPDTLKSEPSFNSINILFVLQLNGRNARQVRRLIKLIYRPYHLYYVHVDSRQKYMYAEMKRVQTVMQKLGLNNFYVAKDRRATIWGGSSLLEMFLNVIRWTLDTNDTKWRKWDYILNLSEADMPLLSMDELEYNLVRNMGMSFLSSHGYSTASFLKKQGFNYYFLECEQRMWRIAANHNYPNNLRLDGGSDWVVVHRDLAEFSVSTQHELPSQIRELFSRILLPLEGFFHTLALNSDFCTKILYKNLRLTNWKRKQGCRCEMLKKIVDWCGCSPLAIRHTDGRFNVEKCQSRSQFFGRKFDSLIDSQSLSDAENQVLRLHGKYLSKISKSLSFNSTWISVFHSDVDPEEPKNFLYKIWAQSIFEAAMKHSSCAFDSLQEIYGFKADVNSAVSIGLVVNTSCMSTIEFLLKQKSSYRVSSDHRIVVDGFEYQLSNVGFGTDLDYKEEIFRDVLSLVEQDTSRTSIIWHWNRIALESVSSQNMTSPGVTVQLLSPHKLIATIQRVKPYDSINFAQFVEFDMSGMKNVSAPGVWTAKIFFANMELAQIEIPVFPHTANSNKLLSKDLQIIGDLSRNYFQSLCLWIAGLYSALHLLDINFAILYGLWPRFYLCIINLICYVSVVVGIYANQHYFIIPAIVVNFIYCCKYVLEIAFGFWLLLKNNDERLSAIEYWAKRDTELYILKDVSPQWIPLWLFLVVTLKLVFICFWQMMLILTVNYFKEKKQRPKHVNVTVDLTRVDKTQEKRSQVKRTEASHFSKI</sequence>
<dbReference type="EMBL" id="JAKKPZ010000003">
    <property type="protein sequence ID" value="KAI1723812.1"/>
    <property type="molecule type" value="Genomic_DNA"/>
</dbReference>
<protein>
    <recommendedName>
        <fullName evidence="6">protein xylosyltransferase</fullName>
        <ecNumber evidence="6">2.4.2.26</ecNumber>
    </recommendedName>
    <alternativeName>
        <fullName evidence="18">Peptide O-xylosyltransferase</fullName>
    </alternativeName>
</protein>
<dbReference type="GO" id="GO:0015012">
    <property type="term" value="P:heparan sulfate proteoglycan biosynthetic process"/>
    <property type="evidence" value="ECO:0007669"/>
    <property type="project" value="TreeGrafter"/>
</dbReference>
<evidence type="ECO:0000256" key="9">
    <source>
        <dbReference type="ARBA" id="ARBA00022692"/>
    </source>
</evidence>
<keyword evidence="13 20" id="KW-1133">Transmembrane helix</keyword>
<evidence type="ECO:0000256" key="15">
    <source>
        <dbReference type="ARBA" id="ARBA00023136"/>
    </source>
</evidence>
<keyword evidence="12" id="KW-0735">Signal-anchor</keyword>
<evidence type="ECO:0000256" key="20">
    <source>
        <dbReference type="SAM" id="Phobius"/>
    </source>
</evidence>
<evidence type="ECO:0000256" key="5">
    <source>
        <dbReference type="ARBA" id="ARBA00010195"/>
    </source>
</evidence>
<evidence type="ECO:0000256" key="18">
    <source>
        <dbReference type="ARBA" id="ARBA00042865"/>
    </source>
</evidence>
<comment type="similarity">
    <text evidence="5">Belongs to the glycosyltransferase 14 family. XylT subfamily.</text>
</comment>
<evidence type="ECO:0000256" key="2">
    <source>
        <dbReference type="ARBA" id="ARBA00004648"/>
    </source>
</evidence>
<name>A0AAD4NFX6_9BILA</name>
<dbReference type="InterPro" id="IPR003406">
    <property type="entry name" value="Glyco_trans_14"/>
</dbReference>
<keyword evidence="22" id="KW-1185">Reference proteome</keyword>
<dbReference type="GO" id="GO:0005789">
    <property type="term" value="C:endoplasmic reticulum membrane"/>
    <property type="evidence" value="ECO:0007669"/>
    <property type="project" value="UniProtKB-SubCell"/>
</dbReference>
<dbReference type="Pfam" id="PF02485">
    <property type="entry name" value="Branch"/>
    <property type="match status" value="1"/>
</dbReference>
<evidence type="ECO:0000256" key="10">
    <source>
        <dbReference type="ARBA" id="ARBA00022723"/>
    </source>
</evidence>
<comment type="pathway">
    <text evidence="4">Glycan metabolism; heparan sulfate biosynthesis.</text>
</comment>
<evidence type="ECO:0000256" key="17">
    <source>
        <dbReference type="ARBA" id="ARBA00023180"/>
    </source>
</evidence>
<dbReference type="InterPro" id="IPR043538">
    <property type="entry name" value="XYLT"/>
</dbReference>
<dbReference type="EC" id="2.4.2.26" evidence="6"/>
<gene>
    <name evidence="21" type="ORF">DdX_03988</name>
</gene>
<keyword evidence="15 20" id="KW-0472">Membrane</keyword>
<evidence type="ECO:0000256" key="19">
    <source>
        <dbReference type="ARBA" id="ARBA00047847"/>
    </source>
</evidence>
<evidence type="ECO:0000313" key="21">
    <source>
        <dbReference type="EMBL" id="KAI1723812.1"/>
    </source>
</evidence>
<dbReference type="PANTHER" id="PTHR46025">
    <property type="entry name" value="XYLOSYLTRANSFERASE OXT"/>
    <property type="match status" value="1"/>
</dbReference>
<reference evidence="21" key="1">
    <citation type="submission" date="2022-01" db="EMBL/GenBank/DDBJ databases">
        <title>Genome Sequence Resource for Two Populations of Ditylenchus destructor, the Migratory Endoparasitic Phytonematode.</title>
        <authorList>
            <person name="Zhang H."/>
            <person name="Lin R."/>
            <person name="Xie B."/>
        </authorList>
    </citation>
    <scope>NUCLEOTIDE SEQUENCE</scope>
    <source>
        <strain evidence="21">BazhouSP</strain>
    </source>
</reference>
<comment type="caution">
    <text evidence="21">The sequence shown here is derived from an EMBL/GenBank/DDBJ whole genome shotgun (WGS) entry which is preliminary data.</text>
</comment>
<evidence type="ECO:0000256" key="1">
    <source>
        <dbReference type="ARBA" id="ARBA00004323"/>
    </source>
</evidence>
<evidence type="ECO:0000256" key="8">
    <source>
        <dbReference type="ARBA" id="ARBA00022679"/>
    </source>
</evidence>
<evidence type="ECO:0000256" key="7">
    <source>
        <dbReference type="ARBA" id="ARBA00022676"/>
    </source>
</evidence>
<dbReference type="GO" id="GO:0030158">
    <property type="term" value="F:protein xylosyltransferase activity"/>
    <property type="evidence" value="ECO:0007669"/>
    <property type="project" value="UniProtKB-EC"/>
</dbReference>
<proteinExistence type="inferred from homology"/>
<evidence type="ECO:0000256" key="3">
    <source>
        <dbReference type="ARBA" id="ARBA00004840"/>
    </source>
</evidence>
<keyword evidence="11" id="KW-0256">Endoplasmic reticulum</keyword>
<keyword evidence="10" id="KW-0479">Metal-binding</keyword>
<keyword evidence="17" id="KW-0325">Glycoprotein</keyword>
<feature type="transmembrane region" description="Helical" evidence="20">
    <location>
        <begin position="611"/>
        <end position="630"/>
    </location>
</feature>
<dbReference type="Proteomes" id="UP001201812">
    <property type="component" value="Unassembled WGS sequence"/>
</dbReference>
<organism evidence="21 22">
    <name type="scientific">Ditylenchus destructor</name>
    <dbReference type="NCBI Taxonomy" id="166010"/>
    <lineage>
        <taxon>Eukaryota</taxon>
        <taxon>Metazoa</taxon>
        <taxon>Ecdysozoa</taxon>
        <taxon>Nematoda</taxon>
        <taxon>Chromadorea</taxon>
        <taxon>Rhabditida</taxon>
        <taxon>Tylenchina</taxon>
        <taxon>Tylenchomorpha</taxon>
        <taxon>Sphaerularioidea</taxon>
        <taxon>Anguinidae</taxon>
        <taxon>Anguininae</taxon>
        <taxon>Ditylenchus</taxon>
    </lineage>
</organism>
<evidence type="ECO:0000256" key="6">
    <source>
        <dbReference type="ARBA" id="ARBA00011972"/>
    </source>
</evidence>